<organism evidence="3 4">
    <name type="scientific">Pontibacter diazotrophicus</name>
    <dbReference type="NCBI Taxonomy" id="1400979"/>
    <lineage>
        <taxon>Bacteria</taxon>
        <taxon>Pseudomonadati</taxon>
        <taxon>Bacteroidota</taxon>
        <taxon>Cytophagia</taxon>
        <taxon>Cytophagales</taxon>
        <taxon>Hymenobacteraceae</taxon>
        <taxon>Pontibacter</taxon>
    </lineage>
</organism>
<feature type="chain" id="PRO_5017719525" evidence="2">
    <location>
        <begin position="19"/>
        <end position="232"/>
    </location>
</feature>
<reference evidence="4" key="1">
    <citation type="submission" date="2018-08" db="EMBL/GenBank/DDBJ databases">
        <authorList>
            <person name="Liu Z.-W."/>
            <person name="Du Z.-J."/>
        </authorList>
    </citation>
    <scope>NUCLEOTIDE SEQUENCE [LARGE SCALE GENOMIC DNA]</scope>
    <source>
        <strain evidence="4">H4X</strain>
    </source>
</reference>
<keyword evidence="4" id="KW-1185">Reference proteome</keyword>
<keyword evidence="2" id="KW-0732">Signal</keyword>
<evidence type="ECO:0000313" key="4">
    <source>
        <dbReference type="Proteomes" id="UP000256708"/>
    </source>
</evidence>
<name>A0A3D8LHT8_9BACT</name>
<keyword evidence="1" id="KW-0175">Coiled coil</keyword>
<dbReference type="OrthoDB" id="849922at2"/>
<dbReference type="RefSeq" id="WP_115563530.1">
    <property type="nucleotide sequence ID" value="NZ_QRGR01000001.1"/>
</dbReference>
<sequence length="232" mass="26276">MRRIILAVLLLISGVCQAQMVQVVEKEQEVNGVIRRGQQLSVQIDPKTTEKAWKDYLSKKAGRVKSSKGVLTVEGAVIDTISSTPLRVISLVGSNAQGSNIWWTLDMGVAYVDKDATPKEHAAAESFMRGFARKLYREDVLRQINEAEEVLRATKSEQDRVVKDANSIQNQIDKNRQRKQDLKAELARNAEELKQLELNVEHNVKQQEISRQQVQDMEKSVEAVREKLKAIK</sequence>
<protein>
    <submittedName>
        <fullName evidence="3">DNA repair ATPase</fullName>
    </submittedName>
</protein>
<gene>
    <name evidence="3" type="ORF">DXT99_00380</name>
</gene>
<dbReference type="AlphaFoldDB" id="A0A3D8LHT8"/>
<feature type="signal peptide" evidence="2">
    <location>
        <begin position="1"/>
        <end position="18"/>
    </location>
</feature>
<evidence type="ECO:0000256" key="2">
    <source>
        <dbReference type="SAM" id="SignalP"/>
    </source>
</evidence>
<dbReference type="EMBL" id="QRGR01000001">
    <property type="protein sequence ID" value="RDV17010.1"/>
    <property type="molecule type" value="Genomic_DNA"/>
</dbReference>
<evidence type="ECO:0000313" key="3">
    <source>
        <dbReference type="EMBL" id="RDV17010.1"/>
    </source>
</evidence>
<proteinExistence type="predicted"/>
<comment type="caution">
    <text evidence="3">The sequence shown here is derived from an EMBL/GenBank/DDBJ whole genome shotgun (WGS) entry which is preliminary data.</text>
</comment>
<dbReference type="Proteomes" id="UP000256708">
    <property type="component" value="Unassembled WGS sequence"/>
</dbReference>
<evidence type="ECO:0000256" key="1">
    <source>
        <dbReference type="SAM" id="Coils"/>
    </source>
</evidence>
<feature type="coiled-coil region" evidence="1">
    <location>
        <begin position="137"/>
        <end position="203"/>
    </location>
</feature>
<accession>A0A3D8LHT8</accession>